<sequence>MAAPFVRRPTDDGTSGTREDIIKSLDMGKGKARDAVLARKKDGIGLLHAAACQGHLTVCKFLMEELGGFIAHLIHAQDALGWLPVEHVASCDCREGVEMLFPFTSPNSKCPKLEC</sequence>
<organism evidence="2">
    <name type="scientific">Oryza sativa subsp. japonica</name>
    <name type="common">Rice</name>
    <dbReference type="NCBI Taxonomy" id="39947"/>
    <lineage>
        <taxon>Eukaryota</taxon>
        <taxon>Viridiplantae</taxon>
        <taxon>Streptophyta</taxon>
        <taxon>Embryophyta</taxon>
        <taxon>Tracheophyta</taxon>
        <taxon>Spermatophyta</taxon>
        <taxon>Magnoliopsida</taxon>
        <taxon>Liliopsida</taxon>
        <taxon>Poales</taxon>
        <taxon>Poaceae</taxon>
        <taxon>BOP clade</taxon>
        <taxon>Oryzoideae</taxon>
        <taxon>Oryzeae</taxon>
        <taxon>Oryzinae</taxon>
        <taxon>Oryza</taxon>
        <taxon>Oryza sativa</taxon>
    </lineage>
</organism>
<accession>B9ETK6</accession>
<dbReference type="PANTHER" id="PTHR46224">
    <property type="entry name" value="ANKYRIN REPEAT FAMILY PROTEIN"/>
    <property type="match status" value="1"/>
</dbReference>
<dbReference type="SUPFAM" id="SSF48403">
    <property type="entry name" value="Ankyrin repeat"/>
    <property type="match status" value="1"/>
</dbReference>
<proteinExistence type="predicted"/>
<reference evidence="2" key="2">
    <citation type="submission" date="2008-12" db="EMBL/GenBank/DDBJ databases">
        <title>Improved gene annotation of the rice (Oryza sativa) genomes.</title>
        <authorList>
            <person name="Wang J."/>
            <person name="Li R."/>
            <person name="Fan W."/>
            <person name="Huang Q."/>
            <person name="Zhang J."/>
            <person name="Zhou Y."/>
            <person name="Hu Y."/>
            <person name="Zi S."/>
            <person name="Li J."/>
            <person name="Ni P."/>
            <person name="Zheng H."/>
            <person name="Zhang Y."/>
            <person name="Zhao M."/>
            <person name="Hao Q."/>
            <person name="McDermott J."/>
            <person name="Samudrala R."/>
            <person name="Kristiansen K."/>
            <person name="Wong G.K.-S."/>
        </authorList>
    </citation>
    <scope>NUCLEOTIDE SEQUENCE</scope>
</reference>
<dbReference type="Gene3D" id="1.25.40.20">
    <property type="entry name" value="Ankyrin repeat-containing domain"/>
    <property type="match status" value="1"/>
</dbReference>
<reference evidence="2" key="1">
    <citation type="journal article" date="2005" name="PLoS Biol.">
        <title>The genomes of Oryza sativa: a history of duplications.</title>
        <authorList>
            <person name="Yu J."/>
            <person name="Wang J."/>
            <person name="Lin W."/>
            <person name="Li S."/>
            <person name="Li H."/>
            <person name="Zhou J."/>
            <person name="Ni P."/>
            <person name="Dong W."/>
            <person name="Hu S."/>
            <person name="Zeng C."/>
            <person name="Zhang J."/>
            <person name="Zhang Y."/>
            <person name="Li R."/>
            <person name="Xu Z."/>
            <person name="Li S."/>
            <person name="Li X."/>
            <person name="Zheng H."/>
            <person name="Cong L."/>
            <person name="Lin L."/>
            <person name="Yin J."/>
            <person name="Geng J."/>
            <person name="Li G."/>
            <person name="Shi J."/>
            <person name="Liu J."/>
            <person name="Lv H."/>
            <person name="Li J."/>
            <person name="Wang J."/>
            <person name="Deng Y."/>
            <person name="Ran L."/>
            <person name="Shi X."/>
            <person name="Wang X."/>
            <person name="Wu Q."/>
            <person name="Li C."/>
            <person name="Ren X."/>
            <person name="Wang J."/>
            <person name="Wang X."/>
            <person name="Li D."/>
            <person name="Liu D."/>
            <person name="Zhang X."/>
            <person name="Ji Z."/>
            <person name="Zhao W."/>
            <person name="Sun Y."/>
            <person name="Zhang Z."/>
            <person name="Bao J."/>
            <person name="Han Y."/>
            <person name="Dong L."/>
            <person name="Ji J."/>
            <person name="Chen P."/>
            <person name="Wu S."/>
            <person name="Liu J."/>
            <person name="Xiao Y."/>
            <person name="Bu D."/>
            <person name="Tan J."/>
            <person name="Yang L."/>
            <person name="Ye C."/>
            <person name="Zhang J."/>
            <person name="Xu J."/>
            <person name="Zhou Y."/>
            <person name="Yu Y."/>
            <person name="Zhang B."/>
            <person name="Zhuang S."/>
            <person name="Wei H."/>
            <person name="Liu B."/>
            <person name="Lei M."/>
            <person name="Yu H."/>
            <person name="Li Y."/>
            <person name="Xu H."/>
            <person name="Wei S."/>
            <person name="He X."/>
            <person name="Fang L."/>
            <person name="Zhang Z."/>
            <person name="Zhang Y."/>
            <person name="Huang X."/>
            <person name="Su Z."/>
            <person name="Tong W."/>
            <person name="Li J."/>
            <person name="Tong Z."/>
            <person name="Li S."/>
            <person name="Ye J."/>
            <person name="Wang L."/>
            <person name="Fang L."/>
            <person name="Lei T."/>
            <person name="Chen C."/>
            <person name="Chen H."/>
            <person name="Xu Z."/>
            <person name="Li H."/>
            <person name="Huang H."/>
            <person name="Zhang F."/>
            <person name="Xu H."/>
            <person name="Li N."/>
            <person name="Zhao C."/>
            <person name="Li S."/>
            <person name="Dong L."/>
            <person name="Huang Y."/>
            <person name="Li L."/>
            <person name="Xi Y."/>
            <person name="Qi Q."/>
            <person name="Li W."/>
            <person name="Zhang B."/>
            <person name="Hu W."/>
            <person name="Zhang Y."/>
            <person name="Tian X."/>
            <person name="Jiao Y."/>
            <person name="Liang X."/>
            <person name="Jin J."/>
            <person name="Gao L."/>
            <person name="Zheng W."/>
            <person name="Hao B."/>
            <person name="Liu S."/>
            <person name="Wang W."/>
            <person name="Yuan L."/>
            <person name="Cao M."/>
            <person name="McDermott J."/>
            <person name="Samudrala R."/>
            <person name="Wang J."/>
            <person name="Wong G.K."/>
            <person name="Yang H."/>
        </authorList>
    </citation>
    <scope>NUCLEOTIDE SEQUENCE [LARGE SCALE GENOMIC DNA]</scope>
</reference>
<gene>
    <name evidence="2" type="ORF">OsJ_00695</name>
</gene>
<evidence type="ECO:0000313" key="2">
    <source>
        <dbReference type="EMBL" id="EEE54027.1"/>
    </source>
</evidence>
<dbReference type="PANTHER" id="PTHR46224:SF10">
    <property type="entry name" value="OS01G0189100 PROTEIN"/>
    <property type="match status" value="1"/>
</dbReference>
<name>B9ETK6_ORYSJ</name>
<dbReference type="InterPro" id="IPR036770">
    <property type="entry name" value="Ankyrin_rpt-contain_sf"/>
</dbReference>
<dbReference type="AlphaFoldDB" id="B9ETK6"/>
<dbReference type="InterPro" id="IPR051616">
    <property type="entry name" value="Cul2-RING_E3_ligase_SR"/>
</dbReference>
<protein>
    <submittedName>
        <fullName evidence="2">Uncharacterized protein</fullName>
    </submittedName>
</protein>
<dbReference type="EMBL" id="CM000138">
    <property type="protein sequence ID" value="EEE54027.1"/>
    <property type="molecule type" value="Genomic_DNA"/>
</dbReference>
<dbReference type="Proteomes" id="UP000007752">
    <property type="component" value="Chromosome 1"/>
</dbReference>
<evidence type="ECO:0000256" key="1">
    <source>
        <dbReference type="SAM" id="MobiDB-lite"/>
    </source>
</evidence>
<feature type="region of interest" description="Disordered" evidence="1">
    <location>
        <begin position="1"/>
        <end position="22"/>
    </location>
</feature>